<keyword evidence="2" id="KW-0732">Signal</keyword>
<dbReference type="Proteomes" id="UP000239899">
    <property type="component" value="Unassembled WGS sequence"/>
</dbReference>
<reference evidence="3 4" key="1">
    <citation type="journal article" date="2018" name="Plant J.">
        <title>Genome sequences of Chlorella sorokiniana UTEX 1602 and Micractinium conductrix SAG 241.80: implications to maltose excretion by a green alga.</title>
        <authorList>
            <person name="Arriola M.B."/>
            <person name="Velmurugan N."/>
            <person name="Zhang Y."/>
            <person name="Plunkett M.H."/>
            <person name="Hondzo H."/>
            <person name="Barney B.M."/>
        </authorList>
    </citation>
    <scope>NUCLEOTIDE SEQUENCE [LARGE SCALE GENOMIC DNA]</scope>
    <source>
        <strain evidence="4">UTEX 1602</strain>
    </source>
</reference>
<gene>
    <name evidence="3" type="ORF">C2E21_5558</name>
</gene>
<proteinExistence type="predicted"/>
<feature type="region of interest" description="Disordered" evidence="1">
    <location>
        <begin position="439"/>
        <end position="469"/>
    </location>
</feature>
<feature type="compositionally biased region" description="Gly residues" evidence="1">
    <location>
        <begin position="439"/>
        <end position="455"/>
    </location>
</feature>
<feature type="region of interest" description="Disordered" evidence="1">
    <location>
        <begin position="69"/>
        <end position="97"/>
    </location>
</feature>
<dbReference type="EMBL" id="LHPG02000010">
    <property type="protein sequence ID" value="PRW50791.1"/>
    <property type="molecule type" value="Genomic_DNA"/>
</dbReference>
<evidence type="ECO:0000256" key="1">
    <source>
        <dbReference type="SAM" id="MobiDB-lite"/>
    </source>
</evidence>
<comment type="caution">
    <text evidence="3">The sequence shown here is derived from an EMBL/GenBank/DDBJ whole genome shotgun (WGS) entry which is preliminary data.</text>
</comment>
<sequence>MRQRPRGCRALLLVLALLSLSAQAEETTRAYRGLWGSLFQKQAGSGGESRPSASDRFRQALADLQSLLHPSDDTATSSSSSSSSSNGASGSSSGLRHLPSLEDVAEHVGNLTASLLDSAHAGSGGTSALLQRLARDFNLSHSPAAGTSSSLDAAQLAATVASMQAWALAGLVARSGGSGLSGGGGGASSLSSSLDPSSFKQVADPAWASFKPHTCMRLQNFGNAEGYNAALLGAAPSGKAGAVGSVPPGGAAAASGDALRWGSQASFLLDCSRGGSLMETATSGSGGAAGSSGSISAALHAAASKAASAVEAALDRTTTCRLGVTAEGDGAGGAGGSGALLHHSFERPLLGGTKLDALRVRVCNIAPSTLQFPAALARGPAISVSSLKLNGRPLLRAPLHVSLAAAAADGCLALLYRLPSRATKSGFVLTGFVHLGEGSGGSGGSGGSDGNGSPSGSGSQVATGQAPSSGGQFGVGEMASLELTLGEYSALDAAATRLLGGIAGGGGQAAGQP</sequence>
<feature type="compositionally biased region" description="Polar residues" evidence="1">
    <location>
        <begin position="460"/>
        <end position="469"/>
    </location>
</feature>
<dbReference type="AlphaFoldDB" id="A0A2P6TN84"/>
<keyword evidence="4" id="KW-1185">Reference proteome</keyword>
<organism evidence="3 4">
    <name type="scientific">Chlorella sorokiniana</name>
    <name type="common">Freshwater green alga</name>
    <dbReference type="NCBI Taxonomy" id="3076"/>
    <lineage>
        <taxon>Eukaryota</taxon>
        <taxon>Viridiplantae</taxon>
        <taxon>Chlorophyta</taxon>
        <taxon>core chlorophytes</taxon>
        <taxon>Trebouxiophyceae</taxon>
        <taxon>Chlorellales</taxon>
        <taxon>Chlorellaceae</taxon>
        <taxon>Chlorella clade</taxon>
        <taxon>Chlorella</taxon>
    </lineage>
</organism>
<name>A0A2P6TN84_CHLSO</name>
<accession>A0A2P6TN84</accession>
<feature type="compositionally biased region" description="Low complexity" evidence="1">
    <location>
        <begin position="73"/>
        <end position="93"/>
    </location>
</feature>
<dbReference type="OrthoDB" id="515622at2759"/>
<feature type="chain" id="PRO_5015146591" evidence="2">
    <location>
        <begin position="25"/>
        <end position="513"/>
    </location>
</feature>
<evidence type="ECO:0000313" key="4">
    <source>
        <dbReference type="Proteomes" id="UP000239899"/>
    </source>
</evidence>
<evidence type="ECO:0000256" key="2">
    <source>
        <dbReference type="SAM" id="SignalP"/>
    </source>
</evidence>
<evidence type="ECO:0000313" key="3">
    <source>
        <dbReference type="EMBL" id="PRW50791.1"/>
    </source>
</evidence>
<protein>
    <submittedName>
        <fullName evidence="3">Uncharacterized protein</fullName>
    </submittedName>
</protein>
<feature type="signal peptide" evidence="2">
    <location>
        <begin position="1"/>
        <end position="24"/>
    </location>
</feature>